<dbReference type="GeneID" id="8232972"/>
<reference evidence="11" key="2">
    <citation type="submission" date="2007-04" db="EMBL/GenBank/DDBJ databases">
        <title>The genome of the human body louse.</title>
        <authorList>
            <consortium name="The Human Body Louse Genome Consortium"/>
            <person name="Kirkness E."/>
            <person name="Walenz B."/>
            <person name="Hass B."/>
            <person name="Bruggner R."/>
            <person name="Strausberg R."/>
        </authorList>
    </citation>
    <scope>NUCLEOTIDE SEQUENCE</scope>
    <source>
        <strain evidence="11">USDA</strain>
    </source>
</reference>
<organism>
    <name type="scientific">Pediculus humanus subsp. corporis</name>
    <name type="common">Body louse</name>
    <dbReference type="NCBI Taxonomy" id="121224"/>
    <lineage>
        <taxon>Eukaryota</taxon>
        <taxon>Metazoa</taxon>
        <taxon>Ecdysozoa</taxon>
        <taxon>Arthropoda</taxon>
        <taxon>Hexapoda</taxon>
        <taxon>Insecta</taxon>
        <taxon>Pterygota</taxon>
        <taxon>Neoptera</taxon>
        <taxon>Paraneoptera</taxon>
        <taxon>Psocodea</taxon>
        <taxon>Troctomorpha</taxon>
        <taxon>Phthiraptera</taxon>
        <taxon>Anoplura</taxon>
        <taxon>Pediculidae</taxon>
        <taxon>Pediculus</taxon>
    </lineage>
</organism>
<dbReference type="GO" id="GO:0008188">
    <property type="term" value="F:neuropeptide receptor activity"/>
    <property type="evidence" value="ECO:0007669"/>
    <property type="project" value="TreeGrafter"/>
</dbReference>
<dbReference type="InterPro" id="IPR017452">
    <property type="entry name" value="GPCR_Rhodpsn_7TM"/>
</dbReference>
<proteinExistence type="inferred from homology"/>
<protein>
    <submittedName>
        <fullName evidence="11 12">Class A rhodopsin-like G-protein coupled receptor GPRcck2, putative</fullName>
        <ecNumber evidence="11">2.7.11.14</ecNumber>
    </submittedName>
</protein>
<keyword evidence="3 9" id="KW-0812">Transmembrane</keyword>
<reference evidence="11" key="1">
    <citation type="submission" date="2007-04" db="EMBL/GenBank/DDBJ databases">
        <title>Annotation of Pediculus humanus corporis strain USDA.</title>
        <authorList>
            <person name="Kirkness E."/>
            <person name="Hannick L."/>
            <person name="Hass B."/>
            <person name="Bruggner R."/>
            <person name="Lawson D."/>
            <person name="Bidwell S."/>
            <person name="Joardar V."/>
            <person name="Caler E."/>
            <person name="Walenz B."/>
            <person name="Inman J."/>
            <person name="Schobel S."/>
            <person name="Galinsky K."/>
            <person name="Amedeo P."/>
            <person name="Strausberg R."/>
        </authorList>
    </citation>
    <scope>NUCLEOTIDE SEQUENCE</scope>
    <source>
        <strain evidence="11">USDA</strain>
    </source>
</reference>
<dbReference type="HOGENOM" id="CLU_009579_6_3_1"/>
<evidence type="ECO:0000256" key="5">
    <source>
        <dbReference type="ARBA" id="ARBA00023040"/>
    </source>
</evidence>
<evidence type="ECO:0000256" key="3">
    <source>
        <dbReference type="ARBA" id="ARBA00022692"/>
    </source>
</evidence>
<accession>E0VXZ6</accession>
<feature type="transmembrane region" description="Helical" evidence="9">
    <location>
        <begin position="236"/>
        <end position="257"/>
    </location>
</feature>
<dbReference type="CTD" id="8232972"/>
<evidence type="ECO:0000256" key="7">
    <source>
        <dbReference type="ARBA" id="ARBA00023170"/>
    </source>
</evidence>
<dbReference type="PRINTS" id="PR00237">
    <property type="entry name" value="GPCRRHODOPSN"/>
</dbReference>
<dbReference type="eggNOG" id="KOG3656">
    <property type="taxonomic scope" value="Eukaryota"/>
</dbReference>
<dbReference type="RefSeq" id="XP_002430990.1">
    <property type="nucleotide sequence ID" value="XM_002430945.1"/>
</dbReference>
<evidence type="ECO:0000313" key="12">
    <source>
        <dbReference type="EnsemblMetazoa" id="PHUM507060-PA"/>
    </source>
</evidence>
<evidence type="ECO:0000313" key="11">
    <source>
        <dbReference type="EMBL" id="EEB18252.1"/>
    </source>
</evidence>
<dbReference type="Gene3D" id="1.20.1070.10">
    <property type="entry name" value="Rhodopsin 7-helix transmembrane proteins"/>
    <property type="match status" value="2"/>
</dbReference>
<dbReference type="OMA" id="THIINSW"/>
<dbReference type="KEGG" id="phu:Phum_PHUM507060"/>
<gene>
    <name evidence="12" type="primary">8232972</name>
    <name evidence="11" type="ORF">Phum_PHUM507060</name>
</gene>
<name>E0VXZ6_PEDHC</name>
<dbReference type="Pfam" id="PF00001">
    <property type="entry name" value="7tm_1"/>
    <property type="match status" value="1"/>
</dbReference>
<dbReference type="PROSITE" id="PS50262">
    <property type="entry name" value="G_PROTEIN_RECEP_F1_2"/>
    <property type="match status" value="1"/>
</dbReference>
<dbReference type="SUPFAM" id="SSF81321">
    <property type="entry name" value="Family A G protein-coupled receptor-like"/>
    <property type="match status" value="1"/>
</dbReference>
<dbReference type="EnsemblMetazoa" id="PHUM507060-RA">
    <property type="protein sequence ID" value="PHUM507060-PA"/>
    <property type="gene ID" value="PHUM507060"/>
</dbReference>
<dbReference type="GO" id="GO:0050254">
    <property type="term" value="F:rhodopsin kinase activity"/>
    <property type="evidence" value="ECO:0007669"/>
    <property type="project" value="UniProtKB-EC"/>
</dbReference>
<keyword evidence="7 11" id="KW-0675">Receptor</keyword>
<dbReference type="PANTHER" id="PTHR24238:SF46">
    <property type="entry name" value="GASTRIN_CHOLECYSTOKININ TYPE B RECEPTOR"/>
    <property type="match status" value="1"/>
</dbReference>
<dbReference type="InParanoid" id="E0VXZ6"/>
<feature type="transmembrane region" description="Helical" evidence="9">
    <location>
        <begin position="277"/>
        <end position="298"/>
    </location>
</feature>
<evidence type="ECO:0000256" key="1">
    <source>
        <dbReference type="ARBA" id="ARBA00004141"/>
    </source>
</evidence>
<evidence type="ECO:0000256" key="9">
    <source>
        <dbReference type="SAM" id="Phobius"/>
    </source>
</evidence>
<dbReference type="EMBL" id="DS235842">
    <property type="protein sequence ID" value="EEB18252.1"/>
    <property type="molecule type" value="Genomic_DNA"/>
</dbReference>
<dbReference type="OrthoDB" id="10037617at2759"/>
<evidence type="ECO:0000313" key="13">
    <source>
        <dbReference type="Proteomes" id="UP000009046"/>
    </source>
</evidence>
<dbReference type="GO" id="GO:0005886">
    <property type="term" value="C:plasma membrane"/>
    <property type="evidence" value="ECO:0007669"/>
    <property type="project" value="TreeGrafter"/>
</dbReference>
<evidence type="ECO:0000256" key="8">
    <source>
        <dbReference type="ARBA" id="ARBA00023224"/>
    </source>
</evidence>
<evidence type="ECO:0000259" key="10">
    <source>
        <dbReference type="PROSITE" id="PS50262"/>
    </source>
</evidence>
<comment type="subcellular location">
    <subcellularLocation>
        <location evidence="1">Membrane</location>
        <topology evidence="1">Multi-pass membrane protein</topology>
    </subcellularLocation>
</comment>
<keyword evidence="11" id="KW-0808">Transferase</keyword>
<dbReference type="EMBL" id="AAZO01006170">
    <property type="status" value="NOT_ANNOTATED_CDS"/>
    <property type="molecule type" value="Genomic_DNA"/>
</dbReference>
<dbReference type="PANTHER" id="PTHR24238">
    <property type="entry name" value="G-PROTEIN COUPLED RECEPTOR"/>
    <property type="match status" value="1"/>
</dbReference>
<dbReference type="AlphaFoldDB" id="E0VXZ6"/>
<comment type="similarity">
    <text evidence="2">Belongs to the G-protein coupled receptor 1 family.</text>
</comment>
<dbReference type="EC" id="2.7.11.14" evidence="11"/>
<keyword evidence="13" id="KW-1185">Reference proteome</keyword>
<evidence type="ECO:0000256" key="6">
    <source>
        <dbReference type="ARBA" id="ARBA00023136"/>
    </source>
</evidence>
<dbReference type="STRING" id="121224.E0VXZ6"/>
<dbReference type="VEuPathDB" id="VectorBase:PHUM507060"/>
<feature type="domain" description="G-protein coupled receptors family 1 profile" evidence="10">
    <location>
        <begin position="1"/>
        <end position="295"/>
    </location>
</feature>
<keyword evidence="4 9" id="KW-1133">Transmembrane helix</keyword>
<reference evidence="12" key="3">
    <citation type="submission" date="2020-05" db="UniProtKB">
        <authorList>
            <consortium name="EnsemblMetazoa"/>
        </authorList>
    </citation>
    <scope>IDENTIFICATION</scope>
    <source>
        <strain evidence="12">USDA</strain>
    </source>
</reference>
<evidence type="ECO:0000256" key="4">
    <source>
        <dbReference type="ARBA" id="ARBA00022989"/>
    </source>
</evidence>
<keyword evidence="8" id="KW-0807">Transducer</keyword>
<keyword evidence="6 9" id="KW-0472">Membrane</keyword>
<dbReference type="InterPro" id="IPR000276">
    <property type="entry name" value="GPCR_Rhodpsn"/>
</dbReference>
<feature type="transmembrane region" description="Helical" evidence="9">
    <location>
        <begin position="44"/>
        <end position="68"/>
    </location>
</feature>
<keyword evidence="5" id="KW-0297">G-protein coupled receptor</keyword>
<evidence type="ECO:0000256" key="2">
    <source>
        <dbReference type="ARBA" id="ARBA00010663"/>
    </source>
</evidence>
<sequence length="360" mass="41746">MIIFVWMSSLIWTSPIVVFSKLKSIKMGRHKCREEWPSTTSERAFNLFIDAILLLIPLVIMILAYSLIVHKLFKGLKKEIKNCTDMKKGENKDLSTNKGQKKKLKFWLKNKKKKYGETNKNVHYRSNRISKKAEDKFINDRGGGCGGGGNNKKPGKKFQFGKNEVLISKEEKKDLIPSPIPVVINDTVKIYNGERSEEGEEDDVKENDHNEKRYFFNRHAIRSNYMDKSIEAKRKVIRMLFVIVTEFFVCWAPLHVLNTWYLFYPDAIYKYVGSTGISLVQLLAYISSCCNPITYCFMNKKFRQAFISVFNRLCFLRGRGNKRKNKSNVLELMDDGIIKMGNSMGYKSGIINIENRTGNY</sequence>
<dbReference type="Proteomes" id="UP000009046">
    <property type="component" value="Unassembled WGS sequence"/>
</dbReference>